<protein>
    <submittedName>
        <fullName evidence="1">Uncharacterized protein</fullName>
    </submittedName>
</protein>
<gene>
    <name evidence="1" type="ORF">Prudu_007602</name>
</gene>
<dbReference type="EMBL" id="AP019298">
    <property type="protein sequence ID" value="BBG98249.1"/>
    <property type="molecule type" value="Genomic_DNA"/>
</dbReference>
<evidence type="ECO:0000313" key="1">
    <source>
        <dbReference type="EMBL" id="BBG98249.1"/>
    </source>
</evidence>
<reference evidence="1" key="1">
    <citation type="journal article" date="2019" name="Science">
        <title>Mutation of a bHLH transcription factor allowed almond domestication.</title>
        <authorList>
            <person name="Sanchez-Perez R."/>
            <person name="Pavan S."/>
            <person name="Mazzeo R."/>
            <person name="Moldovan C."/>
            <person name="Aiese Cigliano R."/>
            <person name="Del Cueto J."/>
            <person name="Ricciardi F."/>
            <person name="Lotti C."/>
            <person name="Ricciardi L."/>
            <person name="Dicenta F."/>
            <person name="Lopez-Marques R.L."/>
            <person name="Lindberg Moller B."/>
        </authorList>
    </citation>
    <scope>NUCLEOTIDE SEQUENCE</scope>
</reference>
<name>A0A4Y1R2A9_PRUDU</name>
<accession>A0A4Y1R2A9</accession>
<organism evidence="1">
    <name type="scientific">Prunus dulcis</name>
    <name type="common">Almond</name>
    <name type="synonym">Amygdalus dulcis</name>
    <dbReference type="NCBI Taxonomy" id="3755"/>
    <lineage>
        <taxon>Eukaryota</taxon>
        <taxon>Viridiplantae</taxon>
        <taxon>Streptophyta</taxon>
        <taxon>Embryophyta</taxon>
        <taxon>Tracheophyta</taxon>
        <taxon>Spermatophyta</taxon>
        <taxon>Magnoliopsida</taxon>
        <taxon>eudicotyledons</taxon>
        <taxon>Gunneridae</taxon>
        <taxon>Pentapetalae</taxon>
        <taxon>rosids</taxon>
        <taxon>fabids</taxon>
        <taxon>Rosales</taxon>
        <taxon>Rosaceae</taxon>
        <taxon>Amygdaloideae</taxon>
        <taxon>Amygdaleae</taxon>
        <taxon>Prunus</taxon>
    </lineage>
</organism>
<proteinExistence type="predicted"/>
<dbReference type="AlphaFoldDB" id="A0A4Y1R2A9"/>
<sequence>MIDAQHNYIKTIWTVKWTYIHASLLTQKMRENERKWGCLNRLCGWQTRLESSHGSTFYFPSSSNSAKWIQATWFLALAVSLTTEPAST</sequence>